<dbReference type="Gene3D" id="3.55.50.10">
    <property type="entry name" value="Baseplate protein-like domains"/>
    <property type="match status" value="1"/>
</dbReference>
<dbReference type="SUPFAM" id="SSF69279">
    <property type="entry name" value="Phage tail proteins"/>
    <property type="match status" value="1"/>
</dbReference>
<sequence>MSAISYLQLRTNIESVQQIKKMKITQHINDHAYIYLTAILNDADEDDYVKRVKAEEQIEIRIDGESSEILFKGSIQHIQVEAVEGIYYLEIKGVSNSFMADVKKENRSFQDKNMTYKDMVQGIISNYAGGAIIDKASKGKTIDKFIMQYRETDWEFLKRMASHFNRGLVPSMKHAGPKIVLGVLEGNEIGKIENYNYYV</sequence>
<dbReference type="OrthoDB" id="95423at2"/>
<organism evidence="1 2">
    <name type="scientific">Marinisporobacter balticus</name>
    <dbReference type="NCBI Taxonomy" id="2018667"/>
    <lineage>
        <taxon>Bacteria</taxon>
        <taxon>Bacillati</taxon>
        <taxon>Bacillota</taxon>
        <taxon>Clostridia</taxon>
        <taxon>Peptostreptococcales</taxon>
        <taxon>Thermotaleaceae</taxon>
        <taxon>Marinisporobacter</taxon>
    </lineage>
</organism>
<accession>A0A4R2K5W8</accession>
<dbReference type="EMBL" id="SLWV01000051">
    <property type="protein sequence ID" value="TCO67914.1"/>
    <property type="molecule type" value="Genomic_DNA"/>
</dbReference>
<evidence type="ECO:0000313" key="2">
    <source>
        <dbReference type="Proteomes" id="UP000294919"/>
    </source>
</evidence>
<protein>
    <submittedName>
        <fullName evidence="1">Late control gene D protein (GPD)</fullName>
    </submittedName>
</protein>
<dbReference type="AlphaFoldDB" id="A0A4R2K5W8"/>
<gene>
    <name evidence="1" type="ORF">EV214_1516</name>
</gene>
<evidence type="ECO:0000313" key="1">
    <source>
        <dbReference type="EMBL" id="TCO67914.1"/>
    </source>
</evidence>
<dbReference type="Gene3D" id="2.30.110.50">
    <property type="match status" value="1"/>
</dbReference>
<reference evidence="1 2" key="1">
    <citation type="submission" date="2019-03" db="EMBL/GenBank/DDBJ databases">
        <title>Genomic Encyclopedia of Type Strains, Phase IV (KMG-IV): sequencing the most valuable type-strain genomes for metagenomic binning, comparative biology and taxonomic classification.</title>
        <authorList>
            <person name="Goeker M."/>
        </authorList>
    </citation>
    <scope>NUCLEOTIDE SEQUENCE [LARGE SCALE GENOMIC DNA]</scope>
    <source>
        <strain evidence="1 2">DSM 102940</strain>
    </source>
</reference>
<dbReference type="Proteomes" id="UP000294919">
    <property type="component" value="Unassembled WGS sequence"/>
</dbReference>
<name>A0A4R2K5W8_9FIRM</name>
<proteinExistence type="predicted"/>
<comment type="caution">
    <text evidence="1">The sequence shown here is derived from an EMBL/GenBank/DDBJ whole genome shotgun (WGS) entry which is preliminary data.</text>
</comment>
<dbReference type="RefSeq" id="WP_132248362.1">
    <property type="nucleotide sequence ID" value="NZ_SLWV01000051.1"/>
</dbReference>
<keyword evidence="2" id="KW-1185">Reference proteome</keyword>